<dbReference type="InterPro" id="IPR043157">
    <property type="entry name" value="Dynein_AAA1S"/>
</dbReference>
<dbReference type="Gene3D" id="1.10.40.40">
    <property type="entry name" value="Deoxyribonucleotidase, domain 2"/>
    <property type="match status" value="1"/>
</dbReference>
<dbReference type="Gene3D" id="1.20.1520.10">
    <property type="entry name" value="ADP-ribosylation factor-like 2-binding protein, domain"/>
    <property type="match status" value="1"/>
</dbReference>
<dbReference type="SFLD" id="SFLDS00003">
    <property type="entry name" value="Haloacid_Dehalogenase"/>
    <property type="match status" value="1"/>
</dbReference>
<dbReference type="Pfam" id="PF01398">
    <property type="entry name" value="JAB"/>
    <property type="match status" value="1"/>
</dbReference>
<organism evidence="5 6">
    <name type="scientific">Durusdinium trenchii</name>
    <dbReference type="NCBI Taxonomy" id="1381693"/>
    <lineage>
        <taxon>Eukaryota</taxon>
        <taxon>Sar</taxon>
        <taxon>Alveolata</taxon>
        <taxon>Dinophyceae</taxon>
        <taxon>Suessiales</taxon>
        <taxon>Symbiodiniaceae</taxon>
        <taxon>Durusdinium</taxon>
    </lineage>
</organism>
<dbReference type="InterPro" id="IPR042541">
    <property type="entry name" value="BART_sf"/>
</dbReference>
<dbReference type="Gene3D" id="3.40.50.2000">
    <property type="entry name" value="Glycogen Phosphorylase B"/>
    <property type="match status" value="2"/>
</dbReference>
<dbReference type="InterPro" id="IPR042222">
    <property type="entry name" value="Dynein_2_N"/>
</dbReference>
<keyword evidence="2" id="KW-0328">Glycosyltransferase</keyword>
<dbReference type="InterPro" id="IPR013860">
    <property type="entry name" value="AreA_GATA"/>
</dbReference>
<dbReference type="InterPro" id="IPR026983">
    <property type="entry name" value="DHC"/>
</dbReference>
<dbReference type="SUPFAM" id="SSF56784">
    <property type="entry name" value="HAD-like"/>
    <property type="match status" value="1"/>
</dbReference>
<dbReference type="Gene3D" id="1.20.58.1120">
    <property type="match status" value="1"/>
</dbReference>
<comment type="caution">
    <text evidence="5">The sequence shown here is derived from an EMBL/GenBank/DDBJ whole genome shotgun (WGS) entry which is preliminary data.</text>
</comment>
<dbReference type="Gene3D" id="3.40.140.10">
    <property type="entry name" value="Cytidine Deaminase, domain 2"/>
    <property type="match status" value="1"/>
</dbReference>
<dbReference type="InterPro" id="IPR010708">
    <property type="entry name" value="5'(3')-deoxyribonucleotidase"/>
</dbReference>
<dbReference type="Gene3D" id="3.20.180.20">
    <property type="entry name" value="Dynein heavy chain, N-terminal domain 2"/>
    <property type="match status" value="1"/>
</dbReference>
<dbReference type="SMART" id="SM00232">
    <property type="entry name" value="JAB_MPN"/>
    <property type="match status" value="1"/>
</dbReference>
<comment type="similarity">
    <text evidence="1">Belongs to the peptidase M67A family. CSN5 subfamily.</text>
</comment>
<dbReference type="CDD" id="cd08069">
    <property type="entry name" value="MPN_RPN11_CSN5"/>
    <property type="match status" value="1"/>
</dbReference>
<evidence type="ECO:0000313" key="6">
    <source>
        <dbReference type="Proteomes" id="UP001642484"/>
    </source>
</evidence>
<dbReference type="InterPro" id="IPR027417">
    <property type="entry name" value="P-loop_NTPase"/>
</dbReference>
<keyword evidence="6" id="KW-1185">Reference proteome</keyword>
<dbReference type="Proteomes" id="UP001642484">
    <property type="component" value="Unassembled WGS sequence"/>
</dbReference>
<dbReference type="InterPro" id="IPR035699">
    <property type="entry name" value="AAA_6"/>
</dbReference>
<dbReference type="InterPro" id="IPR040961">
    <property type="entry name" value="CSN5_C"/>
</dbReference>
<evidence type="ECO:0000259" key="4">
    <source>
        <dbReference type="PROSITE" id="PS50249"/>
    </source>
</evidence>
<dbReference type="Pfam" id="PF18323">
    <property type="entry name" value="CSN5_C"/>
    <property type="match status" value="1"/>
</dbReference>
<evidence type="ECO:0000256" key="2">
    <source>
        <dbReference type="ARBA" id="ARBA00022676"/>
    </source>
</evidence>
<dbReference type="InterPro" id="IPR013602">
    <property type="entry name" value="Dynein_heavy_linker"/>
</dbReference>
<dbReference type="SFLD" id="SFLDG01145">
    <property type="entry name" value="C1.2.1"/>
    <property type="match status" value="1"/>
</dbReference>
<dbReference type="InterPro" id="IPR023214">
    <property type="entry name" value="HAD_sf"/>
</dbReference>
<reference evidence="5 6" key="1">
    <citation type="submission" date="2024-02" db="EMBL/GenBank/DDBJ databases">
        <authorList>
            <person name="Chen Y."/>
            <person name="Shah S."/>
            <person name="Dougan E. K."/>
            <person name="Thang M."/>
            <person name="Chan C."/>
        </authorList>
    </citation>
    <scope>NUCLEOTIDE SEQUENCE [LARGE SCALE GENOMIC DNA]</scope>
</reference>
<dbReference type="Gene3D" id="1.10.287.2620">
    <property type="match status" value="1"/>
</dbReference>
<dbReference type="Gene3D" id="3.40.50.1000">
    <property type="entry name" value="HAD superfamily/HAD-like"/>
    <property type="match status" value="1"/>
</dbReference>
<dbReference type="InterPro" id="IPR000555">
    <property type="entry name" value="JAMM/MPN+_dom"/>
</dbReference>
<dbReference type="PANTHER" id="PTHR45703">
    <property type="entry name" value="DYNEIN HEAVY CHAIN"/>
    <property type="match status" value="1"/>
</dbReference>
<dbReference type="Pfam" id="PF00534">
    <property type="entry name" value="Glycos_transf_1"/>
    <property type="match status" value="1"/>
</dbReference>
<name>A0ABP0J566_9DINO</name>
<dbReference type="PANTHER" id="PTHR45703:SF36">
    <property type="entry name" value="DYNEIN HEAVY CHAIN, CYTOPLASMIC"/>
    <property type="match status" value="1"/>
</dbReference>
<dbReference type="SUPFAM" id="SSF53756">
    <property type="entry name" value="UDP-Glycosyltransferase/glycogen phosphorylase"/>
    <property type="match status" value="1"/>
</dbReference>
<dbReference type="Pfam" id="PF06941">
    <property type="entry name" value="NT5C"/>
    <property type="match status" value="1"/>
</dbReference>
<dbReference type="SUPFAM" id="SSF102712">
    <property type="entry name" value="JAB1/MPN domain"/>
    <property type="match status" value="1"/>
</dbReference>
<evidence type="ECO:0000313" key="5">
    <source>
        <dbReference type="EMBL" id="CAK9009507.1"/>
    </source>
</evidence>
<keyword evidence="3" id="KW-0736">Signalosome</keyword>
<evidence type="ECO:0000256" key="1">
    <source>
        <dbReference type="ARBA" id="ARBA00006008"/>
    </source>
</evidence>
<dbReference type="Pfam" id="PF08550">
    <property type="entry name" value="GATA_AreA"/>
    <property type="match status" value="1"/>
</dbReference>
<dbReference type="EMBL" id="CAXAMN010004447">
    <property type="protein sequence ID" value="CAK9009507.1"/>
    <property type="molecule type" value="Genomic_DNA"/>
</dbReference>
<proteinExistence type="inferred from homology"/>
<dbReference type="PROSITE" id="PS50249">
    <property type="entry name" value="MPN"/>
    <property type="match status" value="1"/>
</dbReference>
<protein>
    <recommendedName>
        <fullName evidence="4">MPN domain-containing protein</fullName>
    </recommendedName>
</protein>
<dbReference type="Pfam" id="PF12774">
    <property type="entry name" value="AAA_6"/>
    <property type="match status" value="1"/>
</dbReference>
<dbReference type="SUPFAM" id="SSF52540">
    <property type="entry name" value="P-loop containing nucleoside triphosphate hydrolases"/>
    <property type="match status" value="2"/>
</dbReference>
<dbReference type="InterPro" id="IPR001296">
    <property type="entry name" value="Glyco_trans_1"/>
</dbReference>
<dbReference type="Gene3D" id="1.20.140.100">
    <property type="entry name" value="Dynein heavy chain, N-terminal domain 2"/>
    <property type="match status" value="1"/>
</dbReference>
<dbReference type="InterPro" id="IPR037518">
    <property type="entry name" value="MPN"/>
</dbReference>
<accession>A0ABP0J566</accession>
<keyword evidence="2" id="KW-0808">Transferase</keyword>
<dbReference type="SFLD" id="SFLDG01126">
    <property type="entry name" value="C1.2:_Nucleotidase_Like"/>
    <property type="match status" value="1"/>
</dbReference>
<dbReference type="InterPro" id="IPR036412">
    <property type="entry name" value="HAD-like_sf"/>
</dbReference>
<evidence type="ECO:0000256" key="3">
    <source>
        <dbReference type="ARBA" id="ARBA00022790"/>
    </source>
</evidence>
<dbReference type="CDD" id="cd03801">
    <property type="entry name" value="GT4_PimA-like"/>
    <property type="match status" value="1"/>
</dbReference>
<dbReference type="Gene3D" id="3.40.50.300">
    <property type="entry name" value="P-loop containing nucleotide triphosphate hydrolases"/>
    <property type="match status" value="2"/>
</dbReference>
<dbReference type="Pfam" id="PF08393">
    <property type="entry name" value="DHC_N2"/>
    <property type="match status" value="1"/>
</dbReference>
<sequence length="3262" mass="367118">MPLGGSVLRFLRQALPALEDYIGHFASHEELLQLEPANFVQAKVDGDISTPEAKQCILEQQQKELEVLDSIPESVVIGLYEVSCHEIRKSFAGKHRKIQELLLDMLLTRFRDGAQEIVDGYSGIFSQLRKTPKDIEEVANMREYIATIPAEILKLAPETKRCLDTYMVLEEFGVQLTADDFYQRWRVFGCPKSTYDLVSKVEDDIKELEAQFEAAQMQEQADFDESIVDMAKTIENFSQYSVARCQRHEQNWWAQKCVELQVDGHGTDFEKLEEIHENVESVNERLKSAASQAKLFNSREALFGKEVTDYGMIAQLTKESERPSARCTGDNIGKLMRSETIAPVPTSSVPSFLRHIDPTEEGGSSTGPLPVGTVWGGVDLFSKWMPSSARAASRQMPQGEWSDERSLGANRGSYRELVWVMIFESTLSLSNGSQVLRHIVHGFTSSACLTYAQLAGAKTLYKAVKAFEKRENCDEVLQIAKNIKEQIDDFVPKVPLVVGLNPGMADRHWEQVSNLIGTPVQPTMENFTLENFIELGLVPHAAAIADIGDRAGKDVRSRLWTWKAERSHKVQCPCAMSHQERNIETQLKTMQAAWDKVFFDCSEPYRTTGTYILKGADEVMAVLDEQIVVTQAMQFSPFNKPFKEEIDEWNEKLMYVSECLDQWLKVQRAWMYLQPIFDSPDIMKQLPTEGKKFKVVDGKWRQTMSRVHANGHALTQCTQEGLLQQWQVVNKDLDMVQKGLDDYLATKCAAFARFYFLSNDELLEILSQTKDPLRVQPFLSKVFEAELLLNVDESSLSVRGFPQIFLGNQPVARRAGAMKKLTFTDSLVATQMHSKEGEIIDFVNPVSTKDKNVETWMTAGAPVVTGHPDVRHESPAMGDESKMTMDAVAELVFEQFHEEKFQAEVESFILTHFEEFAVALPDGSCPMHWVTTHRKYKQIYEKRLLKILDDCDAEATSFMDRCGRKQLFGGSPGVRCGRKSLHGAVFAQPLWAALRAAASQGAQAARAALVGGWGDWPLCMCLVTPLRTALSLASQQPHATAWQIYSSIWQQGPATAWTGATINLLTSSPMFIVLGPLYHFWKERVGGVMAVVFSSMVESLVTYGPQTVTAQMAVWGHRSTSMAEVLCPYGPGVVIMTLRNAVAMSGIRLLSEPFERALLWGIDQLSLPMPKGMVTFMADLLASSVTSILSAPLNQLYTFAVIDLEYQQAGYLEKWPLCWLFLSSTYLVWGNDGHWHGFSSTLPRDLLLRCVFHATLMSLFALAERISVNLWARFDPANLSDADGLGAELSIANANDADGICPSLGYKNRVHQRFRSVGSCEHVASMAKPGKEANQEISKTRAMDYLGACCEVYGEDPGFQRLWAGLTAGEDFQAFQQLMFDAVRENWEPDEHQLPTPGYQLHQVDVAIPEGAAPGTLLRVTYLGYAHEVPVPPTAEGAARVALQVPLPAPPPAAAWQAPVEVENEMISGVRNVCRIGVESYPELPRTEWVLQNPGQVCLNSSQVHWTAEVEDAIKNHTVESYFTRLSEQLLDLVRLVRGDITKLQRDGNTFGKAWVHEGPVEQWRGALAAAILFGMHSAWYHTTSMVEDQDDLDFTSDLYALTESSTDELLNSWKVFTVLKDDSDQHRRLENAAWRLHAMQRLQKTPTFEAASKDSWAADQLLGVCLKNNLKNETIDDILQVLQHMNFQPEDVPNTSRELRELPHETRPVCAIFTHSLERNGANNFCLYIARLLKKSQPLTVFSPKAGPMKEDFEKLGLEVTIVDTTAPSFLKDLSGALRERKVGLVLANTIMRCDIILMAAELQMPSVWVIHESWPQDQLDHYAKEVFMCKDIDAAVIKRAFAAAGTIVSPSDMQRHLYDGMFRPEAGHTIYNGIPLQQLNQFKQKEDRRKVRAALGYTDEDFVVLHLGTVCSRKGQVFSATACSKLIQEDGCKNLKQLIVGARYIRDHEIKYIDEIFKVAASHGVSCKRWENLTEDEIGKPQITIMDIQAAVLRFYMAADVVLVASLNEVLPLVICESMAFERPVVCSDIDAIPEALTDGVEGYLVPPANADAIRQKVLKLYRDPELRRRMGQAGRARVLRQFSYEHMGERYRELLDTVRSSPSSVPVTQGLSELKGKTVLVDMDNTLVDWDGEFIRRFAKASGRAIEEVEEIVRNRKKFEIEENFPEADRALVLDVIASPGFYEVLEPLPGAVEALSTLVTSGVDVKLLSAPHPVCAASCAREKFLSVERLLGEEFLERLIITRDKTHVQGEILVDDKPQVTGRKAAVWKHVLFNQSYNQDVQGKVRMHSWSQWAETLPGHLRASFQMIFSLFVRMSIGALVVIDVHAKDTVEKLAKEKIDDCMSFEWISQLRYYWEMDDRNAENMWVRMVQTPFPYGYEYLGNSFRLVITPLTDMCYMTLMGAQSLNLGGAPAGPAGTGKTETTKDLAKALAKQCVVFNCSPEMDYLMVGKFFKGLASSGAWCCFDEFNRIYIEVLSVIAQQLLQLFSAKRELTSYNDTVELEFDSTLITMKPTFNVFITMNPGYAGRSELPDNLAALFRPMAMMVPDYAMIGEISFYAFGFEKGRHLAKKMVTTFQLCSEQLSAQSHYDYGMRAVKTVIEAVGLNKRKYPDQSEAQILLRALQDVNARVPKFLKDDLPLFYNIISDLFPGVEKPAIDYGKLDEMAQEKSKSFNLQPTDYFIKKQFELFDMIQVRHGMMLVGPTGGGKTCCYRTLQAACTALVEPKDTESPFQRTHVHVLNPKAITQNQLYGAFDEVTREWSDGVAAELIRNATRDNHNPDHHWVMFDGPVDALWIESMNTVLDDNKKLCLVSGEIIALTAKMRMQFEVEDLEVASPATVSRCGMIYMEPESLGYQPFFDSWLQTLPETFSFKPVLEDTLRKLLTDCVAERHSWDLQTPDPRADRPDRAPTAMASTAQRTWELENQVVQVDDAQIYAFDQSEQDAIFEKKPWKEDVNFFKSVRMSAVAMIKIVMHAKSGAPLEVMGLMQGKVTADREFIIMDAFPLPVEGTETRVNAGAGANEFMVTYTETSERIGKVENICGWYHSHPGYGCWLSGIDVQTQMTYQQHQEPFLAVVVDPVRTCASGKVDIGAFRTYPAGHQPQEDGPNEYQPIPLDKIEDFGVHCKQYYSLPIEVFKNSLDNTILELLWNKYWIDTLSSSPLLHNRGFCNQMIQDCVQKMDQIDMTAVSQSRFRVAMMEPRKRKDESLLNKVAIDASKNAGEQVQGLTSQVVKFALFQGRASCSCRHETEQPTPMES</sequence>
<dbReference type="Gene3D" id="1.10.8.710">
    <property type="match status" value="1"/>
</dbReference>
<feature type="domain" description="MPN" evidence="4">
    <location>
        <begin position="2966"/>
        <end position="3104"/>
    </location>
</feature>
<gene>
    <name evidence="5" type="ORF">CCMP2556_LOCUS9697</name>
</gene>
<dbReference type="InterPro" id="IPR042228">
    <property type="entry name" value="Dynein_linker_3"/>
</dbReference>